<organism evidence="1 2">
    <name type="scientific">Sphingomonas molluscorum</name>
    <dbReference type="NCBI Taxonomy" id="418184"/>
    <lineage>
        <taxon>Bacteria</taxon>
        <taxon>Pseudomonadati</taxon>
        <taxon>Pseudomonadota</taxon>
        <taxon>Alphaproteobacteria</taxon>
        <taxon>Sphingomonadales</taxon>
        <taxon>Sphingomonadaceae</taxon>
        <taxon>Sphingomonas</taxon>
    </lineage>
</organism>
<dbReference type="RefSeq" id="WP_132884083.1">
    <property type="nucleotide sequence ID" value="NZ_JBBGZA010000001.1"/>
</dbReference>
<keyword evidence="2" id="KW-1185">Reference proteome</keyword>
<evidence type="ECO:0000313" key="2">
    <source>
        <dbReference type="Proteomes" id="UP001380365"/>
    </source>
</evidence>
<comment type="caution">
    <text evidence="1">The sequence shown here is derived from an EMBL/GenBank/DDBJ whole genome shotgun (WGS) entry which is preliminary data.</text>
</comment>
<dbReference type="EMBL" id="JBBGZA010000001">
    <property type="protein sequence ID" value="MEJ5095374.1"/>
    <property type="molecule type" value="Genomic_DNA"/>
</dbReference>
<accession>A0ABU8Q7A3</accession>
<proteinExistence type="predicted"/>
<name>A0ABU8Q7A3_9SPHN</name>
<sequence length="102" mass="11207">MDLKPPSLPKFQPATVEAFTALKKEVTRFEKSLPENQEIGISVNGADNVIHVSSIRASNQMVVFEGVDDLGRRAQLIQHFTQVNVQLVAVDALSETATRIGF</sequence>
<evidence type="ECO:0000313" key="1">
    <source>
        <dbReference type="EMBL" id="MEJ5095374.1"/>
    </source>
</evidence>
<reference evidence="1 2" key="1">
    <citation type="submission" date="2023-12" db="EMBL/GenBank/DDBJ databases">
        <title>Gut-associated functions are favored during microbiome assembly across C. elegans life.</title>
        <authorList>
            <person name="Zimmermann J."/>
        </authorList>
    </citation>
    <scope>NUCLEOTIDE SEQUENCE [LARGE SCALE GENOMIC DNA]</scope>
    <source>
        <strain evidence="1 2">JUb134</strain>
    </source>
</reference>
<dbReference type="Proteomes" id="UP001380365">
    <property type="component" value="Unassembled WGS sequence"/>
</dbReference>
<gene>
    <name evidence="1" type="ORF">WH159_12595</name>
</gene>
<protein>
    <submittedName>
        <fullName evidence="1">Uncharacterized protein</fullName>
    </submittedName>
</protein>